<name>A0A1U7CPC4_9BACT</name>
<dbReference type="STRING" id="1387353.BSF38_02279"/>
<dbReference type="Gene3D" id="1.25.40.10">
    <property type="entry name" value="Tetratricopeptide repeat domain"/>
    <property type="match status" value="4"/>
</dbReference>
<protein>
    <submittedName>
        <fullName evidence="2">Uncharacterized protein</fullName>
    </submittedName>
</protein>
<dbReference type="Proteomes" id="UP000186309">
    <property type="component" value="Chromosome"/>
</dbReference>
<dbReference type="InterPro" id="IPR011990">
    <property type="entry name" value="TPR-like_helical_dom_sf"/>
</dbReference>
<sequence length="924" mass="102959">MPRPGLKQVGRIIVAVGVVVLAGAGVGRAGEDPRIAEKFLQALRDRGLFDVALDYIDQLRGDPEIPAEMKSVLDYHEGKTLIDEAAKSGDLVRRRELLDQASRHLEQFVKEHPDNPLSREALVEIARRIFERGHLAMLVGEESQDPAQKTAKIEEARVSFQQAHEAYNKAAEQLAAENKTIPGFLPKDDPRLAHRDKVFASMLDAMLRRAVTDYELAQTYPAASKERIDKLNEALKQFETLYNDFRTQFAGLTAQMWQAKCYEEQGKLGEAIGIYQALLRQPDPRLRTLKRNVHYFYIVALAKRKQFALAADEAVAWLQTYSQRDELRSREGLGVLFELAKNIDAQLTPETPVNERQQASKKIVDALVQVVRYASPFKKESLEILKRYKPNAAVQAQELSRLTFDDAVAQGEEAIASLDFGRAISYFKAAVKKGDLVRGIDKVNLARYNLAFAYYMNKQYYEADVLAEHLARRYPQGGLSPKASAIGMQSLIDAYNENKERDRVADLERFIDLAKYAAKTWADREEGDDARLNLGQVYLGRGQYDEAIAEYAAVRERSPKRNEAQSRLGAAHWAKSRALDRQGDAGKAAAASEAAIAIDVLQKTLEARKSGGAAVGDVGFLSNAADLGVALTETDKPEAALALLAPIVQQQATKSGVGYARLMEAYLLAQINAGQVEPAIVSMKAIEQAGAGTNRAQLYYKLGRLLERELDRLREKKDLKALAATQNSFRTFLKALTENKTGQTYESLQWAAESLLSLDAGAEAEVVLKRVLDEAIKNPEFTKQEGSSEKLLRTRLRLATALRLQQKFDESETTLEGVLSDHVYKRYIEPQVEQGMLLDAQAEAGKANWNAAAAHWQGLAQKLARLKPRPASYFDAWYHAAHALSKEKQTAKARQTLIGVMRLNPGLGGPEMKVKYEQFLETLK</sequence>
<accession>A0A1U7CPC4</accession>
<dbReference type="Pfam" id="PF13174">
    <property type="entry name" value="TPR_6"/>
    <property type="match status" value="2"/>
</dbReference>
<dbReference type="EMBL" id="CP019082">
    <property type="protein sequence ID" value="APW60790.1"/>
    <property type="molecule type" value="Genomic_DNA"/>
</dbReference>
<organism evidence="2 3">
    <name type="scientific">Paludisphaera borealis</name>
    <dbReference type="NCBI Taxonomy" id="1387353"/>
    <lineage>
        <taxon>Bacteria</taxon>
        <taxon>Pseudomonadati</taxon>
        <taxon>Planctomycetota</taxon>
        <taxon>Planctomycetia</taxon>
        <taxon>Isosphaerales</taxon>
        <taxon>Isosphaeraceae</taxon>
        <taxon>Paludisphaera</taxon>
    </lineage>
</organism>
<gene>
    <name evidence="2" type="ORF">BSF38_02279</name>
</gene>
<evidence type="ECO:0000313" key="2">
    <source>
        <dbReference type="EMBL" id="APW60790.1"/>
    </source>
</evidence>
<dbReference type="PROSITE" id="PS50005">
    <property type="entry name" value="TPR"/>
    <property type="match status" value="1"/>
</dbReference>
<dbReference type="InterPro" id="IPR019734">
    <property type="entry name" value="TPR_rpt"/>
</dbReference>
<proteinExistence type="predicted"/>
<dbReference type="KEGG" id="pbor:BSF38_02279"/>
<dbReference type="SUPFAM" id="SSF48452">
    <property type="entry name" value="TPR-like"/>
    <property type="match status" value="1"/>
</dbReference>
<reference evidence="3" key="1">
    <citation type="submission" date="2016-12" db="EMBL/GenBank/DDBJ databases">
        <title>Comparative genomics of four Isosphaeraceae planctomycetes: a common pool of plasmids and glycoside hydrolase genes.</title>
        <authorList>
            <person name="Ivanova A."/>
        </authorList>
    </citation>
    <scope>NUCLEOTIDE SEQUENCE [LARGE SCALE GENOMIC DNA]</scope>
    <source>
        <strain evidence="3">PX4</strain>
    </source>
</reference>
<keyword evidence="3" id="KW-1185">Reference proteome</keyword>
<evidence type="ECO:0000313" key="3">
    <source>
        <dbReference type="Proteomes" id="UP000186309"/>
    </source>
</evidence>
<dbReference type="AlphaFoldDB" id="A0A1U7CPC4"/>
<keyword evidence="1" id="KW-0802">TPR repeat</keyword>
<evidence type="ECO:0000256" key="1">
    <source>
        <dbReference type="PROSITE-ProRule" id="PRU00339"/>
    </source>
</evidence>
<feature type="repeat" description="TPR" evidence="1">
    <location>
        <begin position="528"/>
        <end position="561"/>
    </location>
</feature>
<dbReference type="SMART" id="SM00028">
    <property type="entry name" value="TPR"/>
    <property type="match status" value="2"/>
</dbReference>
<dbReference type="OrthoDB" id="224351at2"/>
<dbReference type="RefSeq" id="WP_076345668.1">
    <property type="nucleotide sequence ID" value="NZ_CP019082.1"/>
</dbReference>